<dbReference type="Gene3D" id="3.40.50.720">
    <property type="entry name" value="NAD(P)-binding Rossmann-like Domain"/>
    <property type="match status" value="1"/>
</dbReference>
<evidence type="ECO:0000313" key="13">
    <source>
        <dbReference type="EMBL" id="TCZ57224.1"/>
    </source>
</evidence>
<dbReference type="OrthoDB" id="9803287at2"/>
<dbReference type="GO" id="GO:0050104">
    <property type="term" value="F:L-gulonate 3-dehydrogenase activity"/>
    <property type="evidence" value="ECO:0007669"/>
    <property type="project" value="UniProtKB-EC"/>
</dbReference>
<dbReference type="GO" id="GO:0070403">
    <property type="term" value="F:NAD+ binding"/>
    <property type="evidence" value="ECO:0007669"/>
    <property type="project" value="InterPro"/>
</dbReference>
<evidence type="ECO:0000256" key="2">
    <source>
        <dbReference type="ARBA" id="ARBA00009463"/>
    </source>
</evidence>
<comment type="subcellular location">
    <subcellularLocation>
        <location evidence="1">Cytoplasm</location>
    </subcellularLocation>
</comment>
<evidence type="ECO:0000256" key="9">
    <source>
        <dbReference type="ARBA" id="ARBA00042709"/>
    </source>
</evidence>
<keyword evidence="7" id="KW-0520">NAD</keyword>
<dbReference type="GO" id="GO:0005737">
    <property type="term" value="C:cytoplasm"/>
    <property type="evidence" value="ECO:0007669"/>
    <property type="project" value="UniProtKB-SubCell"/>
</dbReference>
<proteinExistence type="inferred from homology"/>
<evidence type="ECO:0000256" key="3">
    <source>
        <dbReference type="ARBA" id="ARBA00011738"/>
    </source>
</evidence>
<dbReference type="AlphaFoldDB" id="A0A4R4DB35"/>
<feature type="domain" description="3-hydroxyacyl-CoA dehydrogenase C-terminal" evidence="11">
    <location>
        <begin position="186"/>
        <end position="284"/>
    </location>
</feature>
<dbReference type="Pfam" id="PF00725">
    <property type="entry name" value="3HCDH"/>
    <property type="match status" value="1"/>
</dbReference>
<dbReference type="PANTHER" id="PTHR48075:SF1">
    <property type="entry name" value="LAMBDA-CRYSTALLIN HOMOLOG"/>
    <property type="match status" value="1"/>
</dbReference>
<dbReference type="SUPFAM" id="SSF48179">
    <property type="entry name" value="6-phosphogluconate dehydrogenase C-terminal domain-like"/>
    <property type="match status" value="1"/>
</dbReference>
<gene>
    <name evidence="13" type="ORF">EXY23_18985</name>
</gene>
<dbReference type="Proteomes" id="UP000295023">
    <property type="component" value="Unassembled WGS sequence"/>
</dbReference>
<organism evidence="13 14">
    <name type="scientific">Roseicella aquatilis</name>
    <dbReference type="NCBI Taxonomy" id="2527868"/>
    <lineage>
        <taxon>Bacteria</taxon>
        <taxon>Pseudomonadati</taxon>
        <taxon>Pseudomonadota</taxon>
        <taxon>Alphaproteobacteria</taxon>
        <taxon>Acetobacterales</taxon>
        <taxon>Roseomonadaceae</taxon>
        <taxon>Roseicella</taxon>
    </lineage>
</organism>
<evidence type="ECO:0000256" key="8">
    <source>
        <dbReference type="ARBA" id="ARBA00038962"/>
    </source>
</evidence>
<evidence type="ECO:0000256" key="5">
    <source>
        <dbReference type="ARBA" id="ARBA00022553"/>
    </source>
</evidence>
<comment type="similarity">
    <text evidence="2">Belongs to the 3-hydroxyacyl-CoA dehydrogenase family.</text>
</comment>
<evidence type="ECO:0000256" key="1">
    <source>
        <dbReference type="ARBA" id="ARBA00004496"/>
    </source>
</evidence>
<keyword evidence="14" id="KW-1185">Reference proteome</keyword>
<dbReference type="GO" id="GO:0006631">
    <property type="term" value="P:fatty acid metabolic process"/>
    <property type="evidence" value="ECO:0007669"/>
    <property type="project" value="InterPro"/>
</dbReference>
<evidence type="ECO:0000256" key="4">
    <source>
        <dbReference type="ARBA" id="ARBA00022490"/>
    </source>
</evidence>
<dbReference type="PANTHER" id="PTHR48075">
    <property type="entry name" value="3-HYDROXYACYL-COA DEHYDROGENASE FAMILY PROTEIN"/>
    <property type="match status" value="1"/>
</dbReference>
<sequence length="319" mass="34321">MARVAVIGAGTMGHALALVFALGGHRVRLTDSNPDTLAKAQGLMETALATLVEGGEAPKDWTSGHLAQAVTRHESLEETVDGAELIVEAIIEVPEAKRVLYRRLDACAPADAIFASNTSQLDVFPLIPERRQARAMIAHWYTPPYLVDLVDMIPGPQCDPAAFEHVFGLLKAMGKQPLGLKKFVPGYVANRIQAAIGLEVQHLLDEGVASAPEIDAAIIHGLALRWPILGVCAKADFTGLALMQALARNKSYTPPEPRESSPVLDRLVAEGRTGVLAGAGYYDWPGDPARLFEARDRRLIALKQAMREIGTMAGLERSA</sequence>
<dbReference type="SUPFAM" id="SSF51735">
    <property type="entry name" value="NAD(P)-binding Rossmann-fold domains"/>
    <property type="match status" value="1"/>
</dbReference>
<dbReference type="EC" id="1.1.1.45" evidence="8"/>
<comment type="caution">
    <text evidence="13">The sequence shown here is derived from an EMBL/GenBank/DDBJ whole genome shotgun (WGS) entry which is preliminary data.</text>
</comment>
<dbReference type="InterPro" id="IPR006108">
    <property type="entry name" value="3HC_DH_C"/>
</dbReference>
<feature type="domain" description="3-hydroxyacyl-CoA dehydrogenase NAD binding" evidence="12">
    <location>
        <begin position="4"/>
        <end position="181"/>
    </location>
</feature>
<evidence type="ECO:0000256" key="6">
    <source>
        <dbReference type="ARBA" id="ARBA00023002"/>
    </source>
</evidence>
<dbReference type="InterPro" id="IPR036291">
    <property type="entry name" value="NAD(P)-bd_dom_sf"/>
</dbReference>
<keyword evidence="5" id="KW-0597">Phosphoprotein</keyword>
<name>A0A4R4DB35_9PROT</name>
<dbReference type="InterPro" id="IPR022694">
    <property type="entry name" value="3-OHacyl-CoA_DH"/>
</dbReference>
<dbReference type="InterPro" id="IPR006176">
    <property type="entry name" value="3-OHacyl-CoA_DH_NAD-bd"/>
</dbReference>
<evidence type="ECO:0000256" key="10">
    <source>
        <dbReference type="PIRSR" id="PIRSR000105-1"/>
    </source>
</evidence>
<dbReference type="Gene3D" id="1.10.1040.10">
    <property type="entry name" value="N-(1-d-carboxylethyl)-l-norvaline Dehydrogenase, domain 2"/>
    <property type="match status" value="1"/>
</dbReference>
<dbReference type="InterPro" id="IPR008927">
    <property type="entry name" value="6-PGluconate_DH-like_C_sf"/>
</dbReference>
<evidence type="ECO:0000313" key="14">
    <source>
        <dbReference type="Proteomes" id="UP000295023"/>
    </source>
</evidence>
<evidence type="ECO:0000259" key="12">
    <source>
        <dbReference type="Pfam" id="PF02737"/>
    </source>
</evidence>
<keyword evidence="6" id="KW-0560">Oxidoreductase</keyword>
<accession>A0A4R4DB35</accession>
<evidence type="ECO:0000256" key="7">
    <source>
        <dbReference type="ARBA" id="ARBA00023027"/>
    </source>
</evidence>
<dbReference type="PIRSF" id="PIRSF000105">
    <property type="entry name" value="HCDH"/>
    <property type="match status" value="1"/>
</dbReference>
<reference evidence="13 14" key="1">
    <citation type="submission" date="2019-03" db="EMBL/GenBank/DDBJ databases">
        <title>Paracraurococcus aquatilis NE82 genome sequence.</title>
        <authorList>
            <person name="Zhao Y."/>
            <person name="Du Z."/>
        </authorList>
    </citation>
    <scope>NUCLEOTIDE SEQUENCE [LARGE SCALE GENOMIC DNA]</scope>
    <source>
        <strain evidence="13 14">NE82</strain>
    </source>
</reference>
<comment type="subunit">
    <text evidence="3">Homodimer.</text>
</comment>
<dbReference type="EMBL" id="SKBM01000020">
    <property type="protein sequence ID" value="TCZ57224.1"/>
    <property type="molecule type" value="Genomic_DNA"/>
</dbReference>
<keyword evidence="4" id="KW-0963">Cytoplasm</keyword>
<feature type="site" description="Important for catalytic activity" evidence="10">
    <location>
        <position position="139"/>
    </location>
</feature>
<protein>
    <recommendedName>
        <fullName evidence="9">L-gulonate 3-dehydrogenase</fullName>
        <ecNumber evidence="8">1.1.1.45</ecNumber>
    </recommendedName>
    <alternativeName>
        <fullName evidence="9">L-gulonate 3-dehydrogenase</fullName>
    </alternativeName>
</protein>
<dbReference type="Pfam" id="PF02737">
    <property type="entry name" value="3HCDH_N"/>
    <property type="match status" value="1"/>
</dbReference>
<dbReference type="InterPro" id="IPR013328">
    <property type="entry name" value="6PGD_dom2"/>
</dbReference>
<evidence type="ECO:0000259" key="11">
    <source>
        <dbReference type="Pfam" id="PF00725"/>
    </source>
</evidence>